<feature type="coiled-coil region" evidence="1">
    <location>
        <begin position="45"/>
        <end position="122"/>
    </location>
</feature>
<organism evidence="3 4">
    <name type="scientific">Steinernema carpocapsae</name>
    <name type="common">Entomopathogenic nematode</name>
    <dbReference type="NCBI Taxonomy" id="34508"/>
    <lineage>
        <taxon>Eukaryota</taxon>
        <taxon>Metazoa</taxon>
        <taxon>Ecdysozoa</taxon>
        <taxon>Nematoda</taxon>
        <taxon>Chromadorea</taxon>
        <taxon>Rhabditida</taxon>
        <taxon>Tylenchina</taxon>
        <taxon>Panagrolaimomorpha</taxon>
        <taxon>Strongyloidoidea</taxon>
        <taxon>Steinernematidae</taxon>
        <taxon>Steinernema</taxon>
    </lineage>
</organism>
<evidence type="ECO:0000313" key="4">
    <source>
        <dbReference type="Proteomes" id="UP000298663"/>
    </source>
</evidence>
<comment type="caution">
    <text evidence="3">The sequence shown here is derived from an EMBL/GenBank/DDBJ whole genome shotgun (WGS) entry which is preliminary data.</text>
</comment>
<dbReference type="AlphaFoldDB" id="A0A4U5MKS3"/>
<protein>
    <submittedName>
        <fullName evidence="3">Uncharacterized protein</fullName>
    </submittedName>
</protein>
<feature type="compositionally biased region" description="Polar residues" evidence="2">
    <location>
        <begin position="177"/>
        <end position="186"/>
    </location>
</feature>
<reference evidence="3 4" key="2">
    <citation type="journal article" date="2019" name="G3 (Bethesda)">
        <title>Hybrid Assembly of the Genome of the Entomopathogenic Nematode Steinernema carpocapsae Identifies the X-Chromosome.</title>
        <authorList>
            <person name="Serra L."/>
            <person name="Macchietto M."/>
            <person name="Macias-Munoz A."/>
            <person name="McGill C.J."/>
            <person name="Rodriguez I.M."/>
            <person name="Rodriguez B."/>
            <person name="Murad R."/>
            <person name="Mortazavi A."/>
        </authorList>
    </citation>
    <scope>NUCLEOTIDE SEQUENCE [LARGE SCALE GENOMIC DNA]</scope>
    <source>
        <strain evidence="3 4">ALL</strain>
    </source>
</reference>
<reference evidence="3 4" key="1">
    <citation type="journal article" date="2015" name="Genome Biol.">
        <title>Comparative genomics of Steinernema reveals deeply conserved gene regulatory networks.</title>
        <authorList>
            <person name="Dillman A.R."/>
            <person name="Macchietto M."/>
            <person name="Porter C.F."/>
            <person name="Rogers A."/>
            <person name="Williams B."/>
            <person name="Antoshechkin I."/>
            <person name="Lee M.M."/>
            <person name="Goodwin Z."/>
            <person name="Lu X."/>
            <person name="Lewis E.E."/>
            <person name="Goodrich-Blair H."/>
            <person name="Stock S.P."/>
            <person name="Adams B.J."/>
            <person name="Sternberg P.W."/>
            <person name="Mortazavi A."/>
        </authorList>
    </citation>
    <scope>NUCLEOTIDE SEQUENCE [LARGE SCALE GENOMIC DNA]</scope>
    <source>
        <strain evidence="3 4">ALL</strain>
    </source>
</reference>
<accession>A0A4U5MKS3</accession>
<proteinExistence type="predicted"/>
<feature type="coiled-coil region" evidence="1">
    <location>
        <begin position="222"/>
        <end position="292"/>
    </location>
</feature>
<dbReference type="EMBL" id="AZBU02000007">
    <property type="protein sequence ID" value="TKR69723.1"/>
    <property type="molecule type" value="Genomic_DNA"/>
</dbReference>
<keyword evidence="1" id="KW-0175">Coiled coil</keyword>
<feature type="region of interest" description="Disordered" evidence="2">
    <location>
        <begin position="177"/>
        <end position="196"/>
    </location>
</feature>
<evidence type="ECO:0000313" key="3">
    <source>
        <dbReference type="EMBL" id="TKR69723.1"/>
    </source>
</evidence>
<keyword evidence="4" id="KW-1185">Reference proteome</keyword>
<name>A0A4U5MKS3_STECR</name>
<dbReference type="Proteomes" id="UP000298663">
    <property type="component" value="Unassembled WGS sequence"/>
</dbReference>
<evidence type="ECO:0000256" key="1">
    <source>
        <dbReference type="SAM" id="Coils"/>
    </source>
</evidence>
<evidence type="ECO:0000256" key="2">
    <source>
        <dbReference type="SAM" id="MobiDB-lite"/>
    </source>
</evidence>
<sequence length="323" mass="37239">MNEVFFSSEAEAVEYFKKSVSENVEVYAKAHVRMYLRLVEQNKLIKNLQDANQVWLQKLQLATEAKGQAEKAAQKSKQEHIAHEKMLVSLLENKIKGQEEDIQSKNEAIEALELEVQSLKENASQHPTQDSEVSEDALEAFKDGDFDLALYVEALEFMEAEINKLRQDLEQEKTRSQNLETQIHSQDCSEKRSGDETQQLQETVTFLKNSQKELVVKQALEKEEIKQQVEMQMFQILDLENQLEAVQKEAKNQLVKQQVAEEKWANEASIRIAELEEKCATEARKTAEAVAETQKLKKTQQEAAKRRGTQLQRIKELAKRYEA</sequence>
<gene>
    <name evidence="3" type="ORF">L596_021841</name>
</gene>